<comment type="caution">
    <text evidence="7">The sequence shown here is derived from an EMBL/GenBank/DDBJ whole genome shotgun (WGS) entry which is preliminary data.</text>
</comment>
<protein>
    <recommendedName>
        <fullName evidence="6">Transcription initiation factor TFIID subunit 13</fullName>
    </recommendedName>
</protein>
<organism evidence="7 8">
    <name type="scientific">Stereocaulon virgatum</name>
    <dbReference type="NCBI Taxonomy" id="373712"/>
    <lineage>
        <taxon>Eukaryota</taxon>
        <taxon>Fungi</taxon>
        <taxon>Dikarya</taxon>
        <taxon>Ascomycota</taxon>
        <taxon>Pezizomycotina</taxon>
        <taxon>Lecanoromycetes</taxon>
        <taxon>OSLEUM clade</taxon>
        <taxon>Lecanoromycetidae</taxon>
        <taxon>Lecanorales</taxon>
        <taxon>Lecanorineae</taxon>
        <taxon>Stereocaulaceae</taxon>
        <taxon>Stereocaulon</taxon>
    </lineage>
</organism>
<keyword evidence="3" id="KW-0804">Transcription</keyword>
<evidence type="ECO:0000256" key="6">
    <source>
        <dbReference type="ARBA" id="ARBA00040136"/>
    </source>
</evidence>
<evidence type="ECO:0000313" key="7">
    <source>
        <dbReference type="EMBL" id="KAL2042282.1"/>
    </source>
</evidence>
<dbReference type="PANTHER" id="PTHR11380:SF5">
    <property type="entry name" value="TRANSCRIPTION INITIATION FACTOR TFIID SUBUNIT 13"/>
    <property type="match status" value="1"/>
</dbReference>
<keyword evidence="2" id="KW-0805">Transcription regulation</keyword>
<keyword evidence="4" id="KW-0539">Nucleus</keyword>
<evidence type="ECO:0000256" key="2">
    <source>
        <dbReference type="ARBA" id="ARBA00023015"/>
    </source>
</evidence>
<dbReference type="EMBL" id="JBEFKJ010000014">
    <property type="protein sequence ID" value="KAL2042282.1"/>
    <property type="molecule type" value="Genomic_DNA"/>
</dbReference>
<dbReference type="PANTHER" id="PTHR11380">
    <property type="entry name" value="TRANSCRIPTION INITIATION FACTOR TFIID/SUPT3-RELATED"/>
    <property type="match status" value="1"/>
</dbReference>
<evidence type="ECO:0000256" key="5">
    <source>
        <dbReference type="ARBA" id="ARBA00038392"/>
    </source>
</evidence>
<evidence type="ECO:0000256" key="4">
    <source>
        <dbReference type="ARBA" id="ARBA00023242"/>
    </source>
</evidence>
<comment type="similarity">
    <text evidence="5">Belongs to the TAF13 family.</text>
</comment>
<dbReference type="Pfam" id="PF02269">
    <property type="entry name" value="TFIID-18kDa"/>
    <property type="match status" value="1"/>
</dbReference>
<proteinExistence type="inferred from homology"/>
<evidence type="ECO:0000256" key="1">
    <source>
        <dbReference type="ARBA" id="ARBA00004123"/>
    </source>
</evidence>
<name>A0ABR4A8R2_9LECA</name>
<dbReference type="Proteomes" id="UP001590950">
    <property type="component" value="Unassembled WGS sequence"/>
</dbReference>
<comment type="subcellular location">
    <subcellularLocation>
        <location evidence="1">Nucleus</location>
    </subcellularLocation>
</comment>
<dbReference type="InterPro" id="IPR009072">
    <property type="entry name" value="Histone-fold"/>
</dbReference>
<keyword evidence="8" id="KW-1185">Reference proteome</keyword>
<dbReference type="CDD" id="cd07978">
    <property type="entry name" value="HFD_TAF13"/>
    <property type="match status" value="1"/>
</dbReference>
<evidence type="ECO:0000256" key="3">
    <source>
        <dbReference type="ARBA" id="ARBA00023163"/>
    </source>
</evidence>
<evidence type="ECO:0000313" key="8">
    <source>
        <dbReference type="Proteomes" id="UP001590950"/>
    </source>
</evidence>
<sequence>MAEPRARAARHKGQMNFEHELREMLYAFGDDKNPLDETVRILDEIATDFLIETCHTAAKSAEYSGRTKIKLDDFKFAIRRDELLTGRQKELLGADKLLKDARRIEDIAEGKIGLERTGRKRKEDKMLEKEVTKGVARREIHEDQELGEEDE</sequence>
<dbReference type="SUPFAM" id="SSF47113">
    <property type="entry name" value="Histone-fold"/>
    <property type="match status" value="1"/>
</dbReference>
<accession>A0ABR4A8R2</accession>
<dbReference type="InterPro" id="IPR003195">
    <property type="entry name" value="TFIID_TAF13"/>
</dbReference>
<dbReference type="Gene3D" id="1.10.20.10">
    <property type="entry name" value="Histone, subunit A"/>
    <property type="match status" value="1"/>
</dbReference>
<reference evidence="7 8" key="1">
    <citation type="submission" date="2024-09" db="EMBL/GenBank/DDBJ databases">
        <title>Rethinking Asexuality: The Enigmatic Case of Functional Sexual Genes in Lepraria (Stereocaulaceae).</title>
        <authorList>
            <person name="Doellman M."/>
            <person name="Sun Y."/>
            <person name="Barcenas-Pena A."/>
            <person name="Lumbsch H.T."/>
            <person name="Grewe F."/>
        </authorList>
    </citation>
    <scope>NUCLEOTIDE SEQUENCE [LARGE SCALE GENOMIC DNA]</scope>
    <source>
        <strain evidence="7 8">Mercado 3170</strain>
    </source>
</reference>
<gene>
    <name evidence="7" type="ORF">N7G274_004770</name>
</gene>